<dbReference type="AlphaFoldDB" id="A0A7J0BYP8"/>
<dbReference type="RefSeq" id="WP_174410911.1">
    <property type="nucleotide sequence ID" value="NZ_BLVP01000036.1"/>
</dbReference>
<keyword evidence="2" id="KW-1185">Reference proteome</keyword>
<dbReference type="Proteomes" id="UP000503820">
    <property type="component" value="Unassembled WGS sequence"/>
</dbReference>
<dbReference type="EMBL" id="BLVP01000036">
    <property type="protein sequence ID" value="GFM38292.1"/>
    <property type="molecule type" value="Genomic_DNA"/>
</dbReference>
<sequence>MSEQPLVIDWDEYERNLDEGMKRWMNDVSLPSPRLAELYAQLKEEADKQNVSLLCVFFDDYSFTSYHGDKRSHPIGQVLYLDSLFRRCRTEIADLNAEYFPQSRETGPVPASDAGAP</sequence>
<reference evidence="1 2" key="1">
    <citation type="submission" date="2020-05" db="EMBL/GenBank/DDBJ databases">
        <title>Draft genome sequence of Desulfovibrio psychrotolerans JS1T.</title>
        <authorList>
            <person name="Ueno A."/>
            <person name="Tamazawa S."/>
            <person name="Tamamura S."/>
            <person name="Murakami T."/>
            <person name="Kiyama T."/>
            <person name="Inomata H."/>
            <person name="Amano Y."/>
            <person name="Miyakawa K."/>
            <person name="Tamaki H."/>
            <person name="Naganuma T."/>
            <person name="Kaneko K."/>
        </authorList>
    </citation>
    <scope>NUCLEOTIDE SEQUENCE [LARGE SCALE GENOMIC DNA]</scope>
    <source>
        <strain evidence="1 2">JS1</strain>
    </source>
</reference>
<evidence type="ECO:0000313" key="1">
    <source>
        <dbReference type="EMBL" id="GFM38292.1"/>
    </source>
</evidence>
<accession>A0A7J0BYP8</accession>
<gene>
    <name evidence="1" type="ORF">DSM19430T_29760</name>
</gene>
<protein>
    <submittedName>
        <fullName evidence="1">Uncharacterized protein</fullName>
    </submittedName>
</protein>
<evidence type="ECO:0000313" key="2">
    <source>
        <dbReference type="Proteomes" id="UP000503820"/>
    </source>
</evidence>
<proteinExistence type="predicted"/>
<name>A0A7J0BYP8_9BACT</name>
<comment type="caution">
    <text evidence="1">The sequence shown here is derived from an EMBL/GenBank/DDBJ whole genome shotgun (WGS) entry which is preliminary data.</text>
</comment>
<organism evidence="1 2">
    <name type="scientific">Desulfovibrio psychrotolerans</name>
    <dbReference type="NCBI Taxonomy" id="415242"/>
    <lineage>
        <taxon>Bacteria</taxon>
        <taxon>Pseudomonadati</taxon>
        <taxon>Thermodesulfobacteriota</taxon>
        <taxon>Desulfovibrionia</taxon>
        <taxon>Desulfovibrionales</taxon>
        <taxon>Desulfovibrionaceae</taxon>
        <taxon>Desulfovibrio</taxon>
    </lineage>
</organism>